<evidence type="ECO:0000313" key="2">
    <source>
        <dbReference type="EMBL" id="EEY35832.1"/>
    </source>
</evidence>
<gene>
    <name evidence="2" type="ORF">HMPREF0554_0956</name>
</gene>
<evidence type="ECO:0000313" key="3">
    <source>
        <dbReference type="Proteomes" id="UP000004226"/>
    </source>
</evidence>
<protein>
    <submittedName>
        <fullName evidence="2">Uncharacterized protein</fullName>
    </submittedName>
</protein>
<reference evidence="2 3" key="1">
    <citation type="submission" date="2009-10" db="EMBL/GenBank/DDBJ databases">
        <authorList>
            <person name="Harkins D.M."/>
            <person name="Madupu R."/>
            <person name="Durkin A.S."/>
            <person name="Torralba M."/>
            <person name="Methe B."/>
            <person name="Sutton G.G."/>
            <person name="Strausberg R.L."/>
            <person name="Nelson K.E."/>
        </authorList>
    </citation>
    <scope>NUCLEOTIDE SEQUENCE [LARGE SCALE GENOMIC DNA]</scope>
    <source>
        <strain evidence="2 3">F0264</strain>
    </source>
</reference>
<comment type="caution">
    <text evidence="2">The sequence shown here is derived from an EMBL/GenBank/DDBJ whole genome shotgun (WGS) entry which is preliminary data.</text>
</comment>
<name>D0GJ63_9FUSO</name>
<accession>D0GJ63</accession>
<evidence type="ECO:0000256" key="1">
    <source>
        <dbReference type="SAM" id="SignalP"/>
    </source>
</evidence>
<proteinExistence type="predicted"/>
<feature type="chain" id="PRO_5003008499" evidence="1">
    <location>
        <begin position="28"/>
        <end position="103"/>
    </location>
</feature>
<keyword evidence="1" id="KW-0732">Signal</keyword>
<feature type="signal peptide" evidence="1">
    <location>
        <begin position="1"/>
        <end position="27"/>
    </location>
</feature>
<keyword evidence="3" id="KW-1185">Reference proteome</keyword>
<dbReference type="EMBL" id="ADAD01000035">
    <property type="protein sequence ID" value="EEY35832.1"/>
    <property type="molecule type" value="Genomic_DNA"/>
</dbReference>
<dbReference type="Pfam" id="PF11694">
    <property type="entry name" value="DUF3290"/>
    <property type="match status" value="1"/>
</dbReference>
<dbReference type="AlphaFoldDB" id="D0GJ63"/>
<organism evidence="2 3">
    <name type="scientific">Pseudoleptotrichia goodfellowii F0264</name>
    <dbReference type="NCBI Taxonomy" id="596323"/>
    <lineage>
        <taxon>Bacteria</taxon>
        <taxon>Fusobacteriati</taxon>
        <taxon>Fusobacteriota</taxon>
        <taxon>Fusobacteriia</taxon>
        <taxon>Fusobacteriales</taxon>
        <taxon>Leptotrichiaceae</taxon>
        <taxon>Pseudoleptotrichia</taxon>
    </lineage>
</organism>
<dbReference type="InterPro" id="IPR021707">
    <property type="entry name" value="DUF3290"/>
</dbReference>
<dbReference type="Proteomes" id="UP000004226">
    <property type="component" value="Unassembled WGS sequence"/>
</dbReference>
<sequence length="103" mass="12141">MKEKQISLLALILVLLFGLSKMSEVQAQNNQEKIYKNTASVIRGLSEKFNVSEDEIYVNTKEITEHTVYKIRDKFYQIHWVDNNILVEEMTVPYVDEIKIFDK</sequence>